<keyword evidence="4 9" id="KW-0812">Transmembrane</keyword>
<feature type="transmembrane region" description="Helical" evidence="9">
    <location>
        <begin position="74"/>
        <end position="94"/>
    </location>
</feature>
<evidence type="ECO:0000256" key="1">
    <source>
        <dbReference type="ARBA" id="ARBA00004141"/>
    </source>
</evidence>
<feature type="domain" description="Major facilitator superfamily (MFS) profile" evidence="10">
    <location>
        <begin position="29"/>
        <end position="474"/>
    </location>
</feature>
<accession>A0A446BFW4</accession>
<keyword evidence="3 7" id="KW-0813">Transport</keyword>
<feature type="transmembrane region" description="Helical" evidence="9">
    <location>
        <begin position="288"/>
        <end position="314"/>
    </location>
</feature>
<dbReference type="PANTHER" id="PTHR48022">
    <property type="entry name" value="PLASTIDIC GLUCOSE TRANSPORTER 4"/>
    <property type="match status" value="1"/>
</dbReference>
<dbReference type="NCBIfam" id="TIGR00879">
    <property type="entry name" value="SP"/>
    <property type="match status" value="1"/>
</dbReference>
<feature type="transmembrane region" description="Helical" evidence="9">
    <location>
        <begin position="127"/>
        <end position="148"/>
    </location>
</feature>
<feature type="region of interest" description="Disordered" evidence="8">
    <location>
        <begin position="516"/>
        <end position="543"/>
    </location>
</feature>
<evidence type="ECO:0000256" key="2">
    <source>
        <dbReference type="ARBA" id="ARBA00010992"/>
    </source>
</evidence>
<reference evidence="11 12" key="1">
    <citation type="submission" date="2018-04" db="EMBL/GenBank/DDBJ databases">
        <authorList>
            <person name="Huttner S."/>
            <person name="Dainat J."/>
        </authorList>
    </citation>
    <scope>NUCLEOTIDE SEQUENCE [LARGE SCALE GENOMIC DNA]</scope>
</reference>
<evidence type="ECO:0000313" key="12">
    <source>
        <dbReference type="Proteomes" id="UP000289323"/>
    </source>
</evidence>
<protein>
    <submittedName>
        <fullName evidence="11">E57910af-96a0-449a-814e-e5ace1d8c8a5</fullName>
    </submittedName>
</protein>
<name>A0A446BFW4_9PEZI</name>
<feature type="transmembrane region" description="Helical" evidence="9">
    <location>
        <begin position="198"/>
        <end position="216"/>
    </location>
</feature>
<dbReference type="PANTHER" id="PTHR48022:SF28">
    <property type="entry name" value="MAJOR FACILITATOR SUPERFAMILY (MFS) PROFILE DOMAIN-CONTAINING PROTEIN-RELATED"/>
    <property type="match status" value="1"/>
</dbReference>
<dbReference type="PRINTS" id="PR00171">
    <property type="entry name" value="SUGRTRNSPORT"/>
</dbReference>
<dbReference type="AlphaFoldDB" id="A0A446BFW4"/>
<dbReference type="InterPro" id="IPR003663">
    <property type="entry name" value="Sugar/inositol_transpt"/>
</dbReference>
<evidence type="ECO:0000256" key="5">
    <source>
        <dbReference type="ARBA" id="ARBA00022989"/>
    </source>
</evidence>
<keyword evidence="6 9" id="KW-0472">Membrane</keyword>
<comment type="similarity">
    <text evidence="2 7">Belongs to the major facilitator superfamily. Sugar transporter (TC 2.A.1.1) family.</text>
</comment>
<comment type="subcellular location">
    <subcellularLocation>
        <location evidence="1">Membrane</location>
        <topology evidence="1">Multi-pass membrane protein</topology>
    </subcellularLocation>
</comment>
<feature type="transmembrane region" description="Helical" evidence="9">
    <location>
        <begin position="422"/>
        <end position="443"/>
    </location>
</feature>
<dbReference type="EMBL" id="OUUZ01000008">
    <property type="protein sequence ID" value="SPQ21349.1"/>
    <property type="molecule type" value="Genomic_DNA"/>
</dbReference>
<sequence>MKPFSEPYTILTNRLRGRGKQSLWIEYLITLACAIGNMLFGYDQGVMGGFLTSGPFERTFPSISYGNSPTMQGFTVAVYEIGCAAGALSVILGGDGFGRRITVMLGQTIVIIGAILQASAFTLPHLIVGRIVTGVGNGMAVAVLPTWNGECCRAANRGRAVLWQLNVNIFGICIAYWVDYGVNKSNLTVDTDWSWRFPLALQIVFSSATIILSMFLPDSPRALIKQGRLKEARDVLDMLSTVEDPVERSEATTIAMAIIERNLEEEAARDGSWGQLFTQGRPRFFQRLVLAVVSLCMLQISGVNLITYYAPVIFQNTLGMSRDTSLLVSGFNGLEYWLATLIPIPLIDRVGRRPIMLFAAVGQCISMAVLAGCIAYPANKAAGYVAAVFLFVFNTFLAIGFDGIPFLLPVELTPLQTRAKSVAIATAFFWLCNFFVVMISPVLIENIKYGTYILWAGTNFAFIPMIYFLIPETLRANLEDVDVLFENNPTWLIGPGSRKKLAAIISNRRASEEAEMNAAREAKEPAEGARGMVEHDEMKKEKM</sequence>
<feature type="transmembrane region" description="Helical" evidence="9">
    <location>
        <begin position="326"/>
        <end position="344"/>
    </location>
</feature>
<evidence type="ECO:0000256" key="6">
    <source>
        <dbReference type="ARBA" id="ARBA00023136"/>
    </source>
</evidence>
<feature type="transmembrane region" description="Helical" evidence="9">
    <location>
        <begin position="23"/>
        <end position="42"/>
    </location>
</feature>
<gene>
    <name evidence="11" type="ORF">TT172_LOCUS3768</name>
</gene>
<dbReference type="PROSITE" id="PS50850">
    <property type="entry name" value="MFS"/>
    <property type="match status" value="1"/>
</dbReference>
<dbReference type="InterPro" id="IPR050360">
    <property type="entry name" value="MFS_Sugar_Transporters"/>
</dbReference>
<dbReference type="Proteomes" id="UP000289323">
    <property type="component" value="Unassembled WGS sequence"/>
</dbReference>
<dbReference type="InterPro" id="IPR020846">
    <property type="entry name" value="MFS_dom"/>
</dbReference>
<dbReference type="Gene3D" id="1.20.1250.20">
    <property type="entry name" value="MFS general substrate transporter like domains"/>
    <property type="match status" value="1"/>
</dbReference>
<evidence type="ECO:0000256" key="8">
    <source>
        <dbReference type="SAM" id="MobiDB-lite"/>
    </source>
</evidence>
<keyword evidence="5 9" id="KW-1133">Transmembrane helix</keyword>
<feature type="transmembrane region" description="Helical" evidence="9">
    <location>
        <begin position="101"/>
        <end position="121"/>
    </location>
</feature>
<feature type="transmembrane region" description="Helical" evidence="9">
    <location>
        <begin position="160"/>
        <end position="178"/>
    </location>
</feature>
<dbReference type="Pfam" id="PF00083">
    <property type="entry name" value="Sugar_tr"/>
    <property type="match status" value="1"/>
</dbReference>
<dbReference type="InterPro" id="IPR005828">
    <property type="entry name" value="MFS_sugar_transport-like"/>
</dbReference>
<dbReference type="GO" id="GO:0005351">
    <property type="term" value="F:carbohydrate:proton symporter activity"/>
    <property type="evidence" value="ECO:0007669"/>
    <property type="project" value="TreeGrafter"/>
</dbReference>
<evidence type="ECO:0000256" key="4">
    <source>
        <dbReference type="ARBA" id="ARBA00022692"/>
    </source>
</evidence>
<organism evidence="11 12">
    <name type="scientific">Thermothielavioides terrestris</name>
    <dbReference type="NCBI Taxonomy" id="2587410"/>
    <lineage>
        <taxon>Eukaryota</taxon>
        <taxon>Fungi</taxon>
        <taxon>Dikarya</taxon>
        <taxon>Ascomycota</taxon>
        <taxon>Pezizomycotina</taxon>
        <taxon>Sordariomycetes</taxon>
        <taxon>Sordariomycetidae</taxon>
        <taxon>Sordariales</taxon>
        <taxon>Chaetomiaceae</taxon>
        <taxon>Thermothielavioides</taxon>
    </lineage>
</organism>
<feature type="transmembrane region" description="Helical" evidence="9">
    <location>
        <begin position="384"/>
        <end position="410"/>
    </location>
</feature>
<evidence type="ECO:0000256" key="7">
    <source>
        <dbReference type="RuleBase" id="RU003346"/>
    </source>
</evidence>
<evidence type="ECO:0000313" key="11">
    <source>
        <dbReference type="EMBL" id="SPQ21349.1"/>
    </source>
</evidence>
<evidence type="ECO:0000256" key="3">
    <source>
        <dbReference type="ARBA" id="ARBA00022448"/>
    </source>
</evidence>
<dbReference type="GO" id="GO:0016020">
    <property type="term" value="C:membrane"/>
    <property type="evidence" value="ECO:0007669"/>
    <property type="project" value="UniProtKB-SubCell"/>
</dbReference>
<evidence type="ECO:0000259" key="10">
    <source>
        <dbReference type="PROSITE" id="PS50850"/>
    </source>
</evidence>
<evidence type="ECO:0000256" key="9">
    <source>
        <dbReference type="SAM" id="Phobius"/>
    </source>
</evidence>
<feature type="transmembrane region" description="Helical" evidence="9">
    <location>
        <begin position="449"/>
        <end position="470"/>
    </location>
</feature>
<feature type="compositionally biased region" description="Basic and acidic residues" evidence="8">
    <location>
        <begin position="518"/>
        <end position="543"/>
    </location>
</feature>
<feature type="transmembrane region" description="Helical" evidence="9">
    <location>
        <begin position="356"/>
        <end position="378"/>
    </location>
</feature>
<proteinExistence type="inferred from homology"/>
<dbReference type="InterPro" id="IPR036259">
    <property type="entry name" value="MFS_trans_sf"/>
</dbReference>
<dbReference type="SUPFAM" id="SSF103473">
    <property type="entry name" value="MFS general substrate transporter"/>
    <property type="match status" value="1"/>
</dbReference>